<dbReference type="Gene3D" id="3.30.60.90">
    <property type="match status" value="1"/>
</dbReference>
<dbReference type="SMART" id="SM00666">
    <property type="entry name" value="PB1"/>
    <property type="match status" value="1"/>
</dbReference>
<dbReference type="InterPro" id="IPR032350">
    <property type="entry name" value="Nbr1_FW"/>
</dbReference>
<keyword evidence="2 4" id="KW-0863">Zinc-finger</keyword>
<feature type="domain" description="PB1" evidence="6">
    <location>
        <begin position="4"/>
        <end position="89"/>
    </location>
</feature>
<evidence type="ECO:0000256" key="3">
    <source>
        <dbReference type="ARBA" id="ARBA00022833"/>
    </source>
</evidence>
<dbReference type="PANTHER" id="PTHR20930">
    <property type="entry name" value="OVARIAN CARCINOMA ANTIGEN CA125-RELATED"/>
    <property type="match status" value="1"/>
</dbReference>
<name>A0A1R3I730_COCAP</name>
<dbReference type="SUPFAM" id="SSF57850">
    <property type="entry name" value="RING/U-box"/>
    <property type="match status" value="1"/>
</dbReference>
<dbReference type="PROSITE" id="PS51745">
    <property type="entry name" value="PB1"/>
    <property type="match status" value="1"/>
</dbReference>
<dbReference type="Pfam" id="PF00564">
    <property type="entry name" value="PB1"/>
    <property type="match status" value="1"/>
</dbReference>
<dbReference type="InterPro" id="IPR000270">
    <property type="entry name" value="PB1_dom"/>
</dbReference>
<dbReference type="EMBL" id="AWWV01010573">
    <property type="protein sequence ID" value="OMO78349.1"/>
    <property type="molecule type" value="Genomic_DNA"/>
</dbReference>
<reference evidence="7 8" key="1">
    <citation type="submission" date="2013-09" db="EMBL/GenBank/DDBJ databases">
        <title>Corchorus capsularis genome sequencing.</title>
        <authorList>
            <person name="Alam M."/>
            <person name="Haque M.S."/>
            <person name="Islam M.S."/>
            <person name="Emdad E.M."/>
            <person name="Islam M.M."/>
            <person name="Ahmed B."/>
            <person name="Halim A."/>
            <person name="Hossen Q.M.M."/>
            <person name="Hossain M.Z."/>
            <person name="Ahmed R."/>
            <person name="Khan M.M."/>
            <person name="Islam R."/>
            <person name="Rashid M.M."/>
            <person name="Khan S.A."/>
            <person name="Rahman M.S."/>
            <person name="Alam M."/>
        </authorList>
    </citation>
    <scope>NUCLEOTIDE SEQUENCE [LARGE SCALE GENOMIC DNA]</scope>
    <source>
        <strain evidence="8">cv. CVL-1</strain>
        <tissue evidence="7">Whole seedling</tissue>
    </source>
</reference>
<dbReference type="PROSITE" id="PS50135">
    <property type="entry name" value="ZF_ZZ_2"/>
    <property type="match status" value="1"/>
</dbReference>
<evidence type="ECO:0000313" key="8">
    <source>
        <dbReference type="Proteomes" id="UP000188268"/>
    </source>
</evidence>
<organism evidence="7 8">
    <name type="scientific">Corchorus capsularis</name>
    <name type="common">Jute</name>
    <dbReference type="NCBI Taxonomy" id="210143"/>
    <lineage>
        <taxon>Eukaryota</taxon>
        <taxon>Viridiplantae</taxon>
        <taxon>Streptophyta</taxon>
        <taxon>Embryophyta</taxon>
        <taxon>Tracheophyta</taxon>
        <taxon>Spermatophyta</taxon>
        <taxon>Magnoliopsida</taxon>
        <taxon>eudicotyledons</taxon>
        <taxon>Gunneridae</taxon>
        <taxon>Pentapetalae</taxon>
        <taxon>rosids</taxon>
        <taxon>malvids</taxon>
        <taxon>Malvales</taxon>
        <taxon>Malvaceae</taxon>
        <taxon>Grewioideae</taxon>
        <taxon>Apeibeae</taxon>
        <taxon>Corchorus</taxon>
    </lineage>
</organism>
<dbReference type="InterPro" id="IPR013783">
    <property type="entry name" value="Ig-like_fold"/>
</dbReference>
<feature type="non-terminal residue" evidence="7">
    <location>
        <position position="573"/>
    </location>
</feature>
<comment type="caution">
    <text evidence="7">The sequence shown here is derived from an EMBL/GenBank/DDBJ whole genome shotgun (WGS) entry which is preliminary data.</text>
</comment>
<dbReference type="InterPro" id="IPR000433">
    <property type="entry name" value="Znf_ZZ"/>
</dbReference>
<dbReference type="Pfam" id="PF00569">
    <property type="entry name" value="ZZ"/>
    <property type="match status" value="1"/>
</dbReference>
<dbReference type="CDD" id="cd14947">
    <property type="entry name" value="NBR1_like"/>
    <property type="match status" value="1"/>
</dbReference>
<keyword evidence="1" id="KW-0479">Metal-binding</keyword>
<feature type="domain" description="ZZ-type" evidence="5">
    <location>
        <begin position="342"/>
        <end position="392"/>
    </location>
</feature>
<evidence type="ECO:0000256" key="2">
    <source>
        <dbReference type="ARBA" id="ARBA00022771"/>
    </source>
</evidence>
<sequence>MDSALVIKVKYGDTLRRFTAYPDETGLLDLDMNSLKQKIHSMFNFASDANLTLVYIDEDGDMVTFVDDEDLCEAISQDLNPLRINVSLNNTRARRSKFRLKISSSCRRSCPLSPTDSGDFERPLKFLSDPSLDVFQKIFVEIIAKATTLVLMKFVDYLSKLESSLQGSLLECKEGKHNGEGFASECPKDSKVTENSQFSNGIVKQKPLPTGEIEDSMQKGFQMEPENVTTALKNSVPQYTPGIVVNNDLQVDSAASEFSILNGNSWVCPSDAVCNQNNNKAKEEECAQNSGNCTNSDGSVYLDNPFITIQDSRSSRIDSKPCESSSKNISYSGNSTIYRVFHKGIRCDGCGMHPIVGPRFKSTVKEDYDLCNICISDMGTMNEYIRLDHPVPVPRQSHLLQKKKSDPHSYLKPISVIRNLQLQNGARKPHLLMFDSILVKDVSIMHDTCMAPNVPGIKILKMLNVGTAPWPCGTHLVWTGGYQFANQAAVGLKIPRDGFPVGKNLDVAVTFTTPMKPGQHVSYWRMSLPSGEQFGEYLTIFIKVDASHESSTNIPNDINLNLPPETCCEPGTR</sequence>
<evidence type="ECO:0000256" key="4">
    <source>
        <dbReference type="PROSITE-ProRule" id="PRU00228"/>
    </source>
</evidence>
<keyword evidence="8" id="KW-1185">Reference proteome</keyword>
<dbReference type="STRING" id="210143.A0A1R3I730"/>
<evidence type="ECO:0000313" key="7">
    <source>
        <dbReference type="EMBL" id="OMO78349.1"/>
    </source>
</evidence>
<keyword evidence="3" id="KW-0862">Zinc</keyword>
<dbReference type="Gene3D" id="3.10.20.90">
    <property type="entry name" value="Phosphatidylinositol 3-kinase Catalytic Subunit, Chain A, domain 1"/>
    <property type="match status" value="1"/>
</dbReference>
<protein>
    <submittedName>
        <fullName evidence="7">Phox/Bem1p</fullName>
    </submittedName>
</protein>
<gene>
    <name evidence="7" type="ORF">CCACVL1_14463</name>
</gene>
<accession>A0A1R3I730</accession>
<dbReference type="Gene3D" id="2.60.40.10">
    <property type="entry name" value="Immunoglobulins"/>
    <property type="match status" value="1"/>
</dbReference>
<dbReference type="Proteomes" id="UP000188268">
    <property type="component" value="Unassembled WGS sequence"/>
</dbReference>
<dbReference type="OrthoDB" id="661148at2759"/>
<dbReference type="InterPro" id="IPR053793">
    <property type="entry name" value="PB1-like"/>
</dbReference>
<evidence type="ECO:0000256" key="1">
    <source>
        <dbReference type="ARBA" id="ARBA00022723"/>
    </source>
</evidence>
<dbReference type="Pfam" id="PF16158">
    <property type="entry name" value="N_BRCA1_IG"/>
    <property type="match status" value="1"/>
</dbReference>
<dbReference type="SUPFAM" id="SSF54277">
    <property type="entry name" value="CAD &amp; PB1 domains"/>
    <property type="match status" value="1"/>
</dbReference>
<evidence type="ECO:0000259" key="6">
    <source>
        <dbReference type="PROSITE" id="PS51745"/>
    </source>
</evidence>
<dbReference type="SMART" id="SM00291">
    <property type="entry name" value="ZnF_ZZ"/>
    <property type="match status" value="1"/>
</dbReference>
<dbReference type="PANTHER" id="PTHR20930:SF0">
    <property type="entry name" value="PROTEIN ILRUN"/>
    <property type="match status" value="1"/>
</dbReference>
<evidence type="ECO:0000259" key="5">
    <source>
        <dbReference type="PROSITE" id="PS50135"/>
    </source>
</evidence>
<proteinExistence type="predicted"/>
<dbReference type="AlphaFoldDB" id="A0A1R3I730"/>
<dbReference type="GO" id="GO:0008270">
    <property type="term" value="F:zinc ion binding"/>
    <property type="evidence" value="ECO:0007669"/>
    <property type="project" value="UniProtKB-KW"/>
</dbReference>
<dbReference type="InterPro" id="IPR043145">
    <property type="entry name" value="Znf_ZZ_sf"/>
</dbReference>